<dbReference type="Proteomes" id="UP000503308">
    <property type="component" value="Chromosome"/>
</dbReference>
<name>A0A858STY7_9RHOB</name>
<feature type="domain" description="N-acetyltransferase" evidence="3">
    <location>
        <begin position="1"/>
        <end position="134"/>
    </location>
</feature>
<evidence type="ECO:0000313" key="5">
    <source>
        <dbReference type="Proteomes" id="UP000503308"/>
    </source>
</evidence>
<dbReference type="RefSeq" id="WP_169641638.1">
    <property type="nucleotide sequence ID" value="NZ_CP048788.1"/>
</dbReference>
<evidence type="ECO:0000256" key="2">
    <source>
        <dbReference type="ARBA" id="ARBA00023315"/>
    </source>
</evidence>
<evidence type="ECO:0000256" key="1">
    <source>
        <dbReference type="ARBA" id="ARBA00022679"/>
    </source>
</evidence>
<dbReference type="KEGG" id="rpon:G3256_15205"/>
<dbReference type="PROSITE" id="PS51186">
    <property type="entry name" value="GNAT"/>
    <property type="match status" value="1"/>
</dbReference>
<dbReference type="EMBL" id="CP048788">
    <property type="protein sequence ID" value="QJF52419.1"/>
    <property type="molecule type" value="Genomic_DNA"/>
</dbReference>
<keyword evidence="5" id="KW-1185">Reference proteome</keyword>
<dbReference type="Gene3D" id="3.40.630.30">
    <property type="match status" value="1"/>
</dbReference>
<sequence length="149" mass="15863">MTPEEVARIHQAAFAPDRGWRAEEVRDLLRNPHVSLHTVTGGFALVMTVAGEAELISLAVHPEAQRAGRGSELMHLWMNGVDAHTAFLEVAADNTAARALYEAHGFAVTGRRAGYYARPGSPAVDAVLMKSALKARNAAETPAPAPETG</sequence>
<dbReference type="InterPro" id="IPR000182">
    <property type="entry name" value="GNAT_dom"/>
</dbReference>
<organism evidence="4 5">
    <name type="scientific">Roseobacter ponti</name>
    <dbReference type="NCBI Taxonomy" id="1891787"/>
    <lineage>
        <taxon>Bacteria</taxon>
        <taxon>Pseudomonadati</taxon>
        <taxon>Pseudomonadota</taxon>
        <taxon>Alphaproteobacteria</taxon>
        <taxon>Rhodobacterales</taxon>
        <taxon>Roseobacteraceae</taxon>
        <taxon>Roseobacter</taxon>
    </lineage>
</organism>
<evidence type="ECO:0000259" key="3">
    <source>
        <dbReference type="PROSITE" id="PS51186"/>
    </source>
</evidence>
<dbReference type="PANTHER" id="PTHR43420:SF12">
    <property type="entry name" value="N-ACETYLTRANSFERASE DOMAIN-CONTAINING PROTEIN"/>
    <property type="match status" value="1"/>
</dbReference>
<dbReference type="InterPro" id="IPR050680">
    <property type="entry name" value="YpeA/RimI_acetyltransf"/>
</dbReference>
<dbReference type="Pfam" id="PF00583">
    <property type="entry name" value="Acetyltransf_1"/>
    <property type="match status" value="1"/>
</dbReference>
<dbReference type="SUPFAM" id="SSF55729">
    <property type="entry name" value="Acyl-CoA N-acyltransferases (Nat)"/>
    <property type="match status" value="1"/>
</dbReference>
<reference evidence="4 5" key="1">
    <citation type="submission" date="2020-02" db="EMBL/GenBank/DDBJ databases">
        <title>Genome sequence of Roseobacter ponti.</title>
        <authorList>
            <person name="Hollensteiner J."/>
            <person name="Schneider D."/>
            <person name="Poehlein A."/>
            <person name="Daniel R."/>
        </authorList>
    </citation>
    <scope>NUCLEOTIDE SEQUENCE [LARGE SCALE GENOMIC DNA]</scope>
    <source>
        <strain evidence="4 5">DSM 106830</strain>
    </source>
</reference>
<evidence type="ECO:0000313" key="4">
    <source>
        <dbReference type="EMBL" id="QJF52419.1"/>
    </source>
</evidence>
<dbReference type="AlphaFoldDB" id="A0A858STY7"/>
<dbReference type="GO" id="GO:0016747">
    <property type="term" value="F:acyltransferase activity, transferring groups other than amino-acyl groups"/>
    <property type="evidence" value="ECO:0007669"/>
    <property type="project" value="InterPro"/>
</dbReference>
<dbReference type="PANTHER" id="PTHR43420">
    <property type="entry name" value="ACETYLTRANSFERASE"/>
    <property type="match status" value="1"/>
</dbReference>
<keyword evidence="2" id="KW-0012">Acyltransferase</keyword>
<gene>
    <name evidence="4" type="ORF">G3256_15205</name>
</gene>
<keyword evidence="1 4" id="KW-0808">Transferase</keyword>
<accession>A0A858STY7</accession>
<proteinExistence type="predicted"/>
<protein>
    <submittedName>
        <fullName evidence="4">GNAT family N-acetyltransferase</fullName>
    </submittedName>
</protein>
<dbReference type="InterPro" id="IPR016181">
    <property type="entry name" value="Acyl_CoA_acyltransferase"/>
</dbReference>